<evidence type="ECO:0000313" key="2">
    <source>
        <dbReference type="Proteomes" id="UP001626550"/>
    </source>
</evidence>
<reference evidence="1 2" key="1">
    <citation type="submission" date="2024-11" db="EMBL/GenBank/DDBJ databases">
        <title>Adaptive evolution of stress response genes in parasites aligns with host niche diversity.</title>
        <authorList>
            <person name="Hahn C."/>
            <person name="Resl P."/>
        </authorList>
    </citation>
    <scope>NUCLEOTIDE SEQUENCE [LARGE SCALE GENOMIC DNA]</scope>
    <source>
        <strain evidence="1">EGGRZ-B1_66</strain>
        <tissue evidence="1">Body</tissue>
    </source>
</reference>
<gene>
    <name evidence="1" type="ORF">Ciccas_007787</name>
</gene>
<comment type="caution">
    <text evidence="1">The sequence shown here is derived from an EMBL/GenBank/DDBJ whole genome shotgun (WGS) entry which is preliminary data.</text>
</comment>
<keyword evidence="2" id="KW-1185">Reference proteome</keyword>
<proteinExistence type="predicted"/>
<evidence type="ECO:0000313" key="1">
    <source>
        <dbReference type="EMBL" id="KAL3313610.1"/>
    </source>
</evidence>
<name>A0ABD2Q1V7_9PLAT</name>
<organism evidence="1 2">
    <name type="scientific">Cichlidogyrus casuarinus</name>
    <dbReference type="NCBI Taxonomy" id="1844966"/>
    <lineage>
        <taxon>Eukaryota</taxon>
        <taxon>Metazoa</taxon>
        <taxon>Spiralia</taxon>
        <taxon>Lophotrochozoa</taxon>
        <taxon>Platyhelminthes</taxon>
        <taxon>Monogenea</taxon>
        <taxon>Monopisthocotylea</taxon>
        <taxon>Dactylogyridea</taxon>
        <taxon>Ancyrocephalidae</taxon>
        <taxon>Cichlidogyrus</taxon>
    </lineage>
</organism>
<dbReference type="EMBL" id="JBJKFK010001251">
    <property type="protein sequence ID" value="KAL3313610.1"/>
    <property type="molecule type" value="Genomic_DNA"/>
</dbReference>
<accession>A0ABD2Q1V7</accession>
<dbReference type="AlphaFoldDB" id="A0ABD2Q1V7"/>
<dbReference type="Proteomes" id="UP001626550">
    <property type="component" value="Unassembled WGS sequence"/>
</dbReference>
<protein>
    <submittedName>
        <fullName evidence="1">Uncharacterized protein</fullName>
    </submittedName>
</protein>
<sequence length="1220" mass="139619">MLQSCLFEKLKKFSSSFGSGTSNVAKFCPLQLRELSEVFYLFSSDYMNNLENLLNPPSSADIVSMWNSRLFALHLIISLLEDFSQQSSIDTVIPLHMRLSFSEKFQDSHLLTIFKWLLQLTVTVIDSRSKMDTDLTNLLEQLISALDLVFQWNFVTPQSLHSPKNDIFRPCASWSSVLDENSLPNLLVSLQYLYSLVRANETIATKVLSSLVRISTLKEEFIGPEVTMLLMHHFNCWLSPQSSFTEQRIHMLWPNSDHKHLFSLLQQWDPGNLMAQSSTFWLLPAEQLTVNELANLSEYLLNLSFRLSEMCNGSEFIAFAVSNVKEFESATASLLKDERFLKSVRFVGLFDRFFNAYQSVFKRTLLLECSLGCLETLRNIPSAIHESGEKLASIWISLLEWLPTPDHPSERKQVHFEAPLDLTKGSTDLCHFYEESMQKLIHELNMGINGKRTELFQVFLMCRLSSPEGVRDVKTDAQDRLDYDDECCSIDLTLDEPDEEFFEGTLFTIGNCALSDLDRNLVLLCSQLEKKLHRLPLEDSVALLEDIHWLLLTAGHVIVRGPNNIQTLVKQEHSWTADYSLSTEIISQETADLNPTRDCLMKALQGASSSPIDPDQCLPTIRCLASVFRLCWLQAQHGIGSGQILSDAIWFLSRFFFVFLSESFPEVSDARIPFFRWIKRRKNLFRHSNGMPSLFLVLHGDNFGEKHDSDDSMTKPCIQAIIQLCKMILAKWHHDQQVMDKLSILLLLVTKYAREPIKSVNCESWFQLSEALLVCEKPETNWNRLNPSTLTRLMVAVLRGCWRISPNWSLVSDTPFHKVIDMLSYHFDRLFLGDNLCLSTLDSETSRNLVSLYQVLLALCLSFSWLFANQQMSPAVITKLWQSIMFPALQKSLTLLELVFGVFTDLVQSILRLFCNFADSALVHVAARMQSCEQVDQFLQMLVKLTDCYTKRSNVSTCLQQDGFIDEMKIIFKLHNNLALREYELRVYELDQSGSTKCLQSTMETQSSFVVDHILCSLANLLPIVNAEFLAIPELAQDFFQNWHLAVQLNTYSLCRLSDEQLELFFKVFSLALYSCSTCTGMQVDLLTILGLVASSSMKEQAMSRLAVAFRLQPSLHTSEQSLCFLQQLFSLIIMEKNPREIAEALQLPLYFSLINHRDHWSALCQALLYSVTDEKKPILQNLLQFLLTKLPQSKGSLIKDTSFPSAYSEFCQKCRLFLT</sequence>